<keyword evidence="1" id="KW-0812">Transmembrane</keyword>
<reference evidence="3" key="1">
    <citation type="submission" date="2016-10" db="EMBL/GenBank/DDBJ databases">
        <authorList>
            <person name="Varghese N."/>
            <person name="Submissions S."/>
        </authorList>
    </citation>
    <scope>NUCLEOTIDE SEQUENCE [LARGE SCALE GENOMIC DNA]</scope>
    <source>
        <strain evidence="3">DSM 28453</strain>
    </source>
</reference>
<sequence>MLRLSLILHLFIGSTLAGVAVIVALVSGFDTMRGILIAAVMGYLVGYPVSAYVAKELYSRGS</sequence>
<name>A0A1I4GYY0_9RHOB</name>
<evidence type="ECO:0000256" key="1">
    <source>
        <dbReference type="SAM" id="Phobius"/>
    </source>
</evidence>
<gene>
    <name evidence="2" type="ORF">SAMN04488036_11080</name>
</gene>
<dbReference type="OrthoDB" id="7510999at2"/>
<feature type="transmembrane region" description="Helical" evidence="1">
    <location>
        <begin position="35"/>
        <end position="54"/>
    </location>
</feature>
<evidence type="ECO:0000313" key="2">
    <source>
        <dbReference type="EMBL" id="SFL35169.1"/>
    </source>
</evidence>
<proteinExistence type="predicted"/>
<keyword evidence="3" id="KW-1185">Reference proteome</keyword>
<evidence type="ECO:0000313" key="3">
    <source>
        <dbReference type="Proteomes" id="UP000198851"/>
    </source>
</evidence>
<organism evidence="2 3">
    <name type="scientific">Shimia haliotis</name>
    <dbReference type="NCBI Taxonomy" id="1280847"/>
    <lineage>
        <taxon>Bacteria</taxon>
        <taxon>Pseudomonadati</taxon>
        <taxon>Pseudomonadota</taxon>
        <taxon>Alphaproteobacteria</taxon>
        <taxon>Rhodobacterales</taxon>
        <taxon>Roseobacteraceae</taxon>
    </lineage>
</organism>
<keyword evidence="1" id="KW-1133">Transmembrane helix</keyword>
<dbReference type="Proteomes" id="UP000198851">
    <property type="component" value="Unassembled WGS sequence"/>
</dbReference>
<dbReference type="EMBL" id="FOSZ01000010">
    <property type="protein sequence ID" value="SFL35169.1"/>
    <property type="molecule type" value="Genomic_DNA"/>
</dbReference>
<protein>
    <recommendedName>
        <fullName evidence="4">CTP synthetase</fullName>
    </recommendedName>
</protein>
<accession>A0A1I4GYY0</accession>
<dbReference type="AlphaFoldDB" id="A0A1I4GYY0"/>
<keyword evidence="1" id="KW-0472">Membrane</keyword>
<evidence type="ECO:0008006" key="4">
    <source>
        <dbReference type="Google" id="ProtNLM"/>
    </source>
</evidence>
<dbReference type="STRING" id="1280847.SAMN04488036_11080"/>
<feature type="transmembrane region" description="Helical" evidence="1">
    <location>
        <begin position="7"/>
        <end position="29"/>
    </location>
</feature>
<dbReference type="RefSeq" id="WP_093325776.1">
    <property type="nucleotide sequence ID" value="NZ_FOSZ01000010.1"/>
</dbReference>